<dbReference type="OrthoDB" id="9812539at2"/>
<keyword evidence="1" id="KW-0812">Transmembrane</keyword>
<evidence type="ECO:0000256" key="1">
    <source>
        <dbReference type="SAM" id="Phobius"/>
    </source>
</evidence>
<comment type="caution">
    <text evidence="2">The sequence shown here is derived from an EMBL/GenBank/DDBJ whole genome shotgun (WGS) entry which is preliminary data.</text>
</comment>
<feature type="transmembrane region" description="Helical" evidence="1">
    <location>
        <begin position="7"/>
        <end position="26"/>
    </location>
</feature>
<proteinExistence type="predicted"/>
<evidence type="ECO:0000313" key="3">
    <source>
        <dbReference type="Proteomes" id="UP000005019"/>
    </source>
</evidence>
<gene>
    <name evidence="2" type="ORF">METUNv1_01024</name>
</gene>
<accession>F5R9V2</accession>
<dbReference type="eggNOG" id="ENOG5031TIF">
    <property type="taxonomic scope" value="Bacteria"/>
</dbReference>
<protein>
    <submittedName>
        <fullName evidence="2">Membrane protein</fullName>
    </submittedName>
</protein>
<dbReference type="EMBL" id="AFHG01000032">
    <property type="protein sequence ID" value="EGK72682.1"/>
    <property type="molecule type" value="Genomic_DNA"/>
</dbReference>
<dbReference type="InterPro" id="IPR021329">
    <property type="entry name" value="DUF2938"/>
</dbReference>
<name>F5R9V2_METUF</name>
<feature type="transmembrane region" description="Helical" evidence="1">
    <location>
        <begin position="139"/>
        <end position="159"/>
    </location>
</feature>
<dbReference type="RefSeq" id="WP_008059502.1">
    <property type="nucleotide sequence ID" value="NZ_AFHG01000032.1"/>
</dbReference>
<organism evidence="2 3">
    <name type="scientific">Methyloversatilis universalis (strain ATCC BAA-1314 / DSM 25237 / JCM 13912 / CCUG 52030 / FAM5)</name>
    <dbReference type="NCBI Taxonomy" id="1000565"/>
    <lineage>
        <taxon>Bacteria</taxon>
        <taxon>Pseudomonadati</taxon>
        <taxon>Pseudomonadota</taxon>
        <taxon>Betaproteobacteria</taxon>
        <taxon>Nitrosomonadales</taxon>
        <taxon>Sterolibacteriaceae</taxon>
        <taxon>Methyloversatilis</taxon>
    </lineage>
</organism>
<feature type="transmembrane region" description="Helical" evidence="1">
    <location>
        <begin position="100"/>
        <end position="119"/>
    </location>
</feature>
<keyword evidence="3" id="KW-1185">Reference proteome</keyword>
<feature type="transmembrane region" description="Helical" evidence="1">
    <location>
        <begin position="70"/>
        <end position="88"/>
    </location>
</feature>
<sequence length="161" mass="17114">MFNPEDLGRVVAIGLGATAVMDIWLIRPGQPFAGFGLIGRWVGHMRRGRFVHASIAQAEPVRGESALGWLTHYAVGVGYAALLVLLLGPHWLHQPTLLPALMFGLLTVTAPFCLMQPAMGAGFAASKTSAPKLNRLRSLSNHAAFGVGLHISALIVRGITS</sequence>
<dbReference type="AlphaFoldDB" id="F5R9V2"/>
<keyword evidence="1" id="KW-0472">Membrane</keyword>
<dbReference type="STRING" id="1000565.METUNv1_01024"/>
<dbReference type="Proteomes" id="UP000005019">
    <property type="component" value="Unassembled WGS sequence"/>
</dbReference>
<reference evidence="2 3" key="1">
    <citation type="journal article" date="2011" name="J. Bacteriol.">
        <title>Genome sequence of Methyloversatilis universalis FAM5T, a methylotrophic representative of the order Rhodocyclales.</title>
        <authorList>
            <person name="Kittichotirat W."/>
            <person name="Good N.M."/>
            <person name="Hall R."/>
            <person name="Bringel F."/>
            <person name="Lajus A."/>
            <person name="Medigue C."/>
            <person name="Smalley N.E."/>
            <person name="Beck D."/>
            <person name="Bumgarner R."/>
            <person name="Vuilleumier S."/>
            <person name="Kalyuzhnaya M.G."/>
        </authorList>
    </citation>
    <scope>NUCLEOTIDE SEQUENCE [LARGE SCALE GENOMIC DNA]</scope>
    <source>
        <strain evidence="3">ATCC BAA-1314 / JCM 13912 / FAM5</strain>
    </source>
</reference>
<keyword evidence="1" id="KW-1133">Transmembrane helix</keyword>
<dbReference type="Pfam" id="PF11158">
    <property type="entry name" value="DUF2938"/>
    <property type="match status" value="1"/>
</dbReference>
<evidence type="ECO:0000313" key="2">
    <source>
        <dbReference type="EMBL" id="EGK72682.1"/>
    </source>
</evidence>